<sequence>MSCCRISKQGLASPGDTKMVGGVLRPSSDSMHLLREESGRGQ</sequence>
<dbReference type="EMBL" id="BGPR01092640">
    <property type="protein sequence ID" value="GBM27936.1"/>
    <property type="molecule type" value="Genomic_DNA"/>
</dbReference>
<evidence type="ECO:0000313" key="3">
    <source>
        <dbReference type="Proteomes" id="UP000499080"/>
    </source>
</evidence>
<gene>
    <name evidence="2" type="ORF">AVEN_151889_1</name>
</gene>
<dbReference type="AlphaFoldDB" id="A0A4Y2EI37"/>
<feature type="non-terminal residue" evidence="2">
    <location>
        <position position="42"/>
    </location>
</feature>
<evidence type="ECO:0000256" key="1">
    <source>
        <dbReference type="SAM" id="MobiDB-lite"/>
    </source>
</evidence>
<proteinExistence type="predicted"/>
<organism evidence="2 3">
    <name type="scientific">Araneus ventricosus</name>
    <name type="common">Orbweaver spider</name>
    <name type="synonym">Epeira ventricosa</name>
    <dbReference type="NCBI Taxonomy" id="182803"/>
    <lineage>
        <taxon>Eukaryota</taxon>
        <taxon>Metazoa</taxon>
        <taxon>Ecdysozoa</taxon>
        <taxon>Arthropoda</taxon>
        <taxon>Chelicerata</taxon>
        <taxon>Arachnida</taxon>
        <taxon>Araneae</taxon>
        <taxon>Araneomorphae</taxon>
        <taxon>Entelegynae</taxon>
        <taxon>Araneoidea</taxon>
        <taxon>Araneidae</taxon>
        <taxon>Araneus</taxon>
    </lineage>
</organism>
<dbReference type="Proteomes" id="UP000499080">
    <property type="component" value="Unassembled WGS sequence"/>
</dbReference>
<name>A0A4Y2EI37_ARAVE</name>
<feature type="compositionally biased region" description="Basic and acidic residues" evidence="1">
    <location>
        <begin position="32"/>
        <end position="42"/>
    </location>
</feature>
<protein>
    <submittedName>
        <fullName evidence="2">Uncharacterized protein</fullName>
    </submittedName>
</protein>
<evidence type="ECO:0000313" key="2">
    <source>
        <dbReference type="EMBL" id="GBM27936.1"/>
    </source>
</evidence>
<reference evidence="2 3" key="1">
    <citation type="journal article" date="2019" name="Sci. Rep.">
        <title>Orb-weaving spider Araneus ventricosus genome elucidates the spidroin gene catalogue.</title>
        <authorList>
            <person name="Kono N."/>
            <person name="Nakamura H."/>
            <person name="Ohtoshi R."/>
            <person name="Moran D.A.P."/>
            <person name="Shinohara A."/>
            <person name="Yoshida Y."/>
            <person name="Fujiwara M."/>
            <person name="Mori M."/>
            <person name="Tomita M."/>
            <person name="Arakawa K."/>
        </authorList>
    </citation>
    <scope>NUCLEOTIDE SEQUENCE [LARGE SCALE GENOMIC DNA]</scope>
</reference>
<accession>A0A4Y2EI37</accession>
<comment type="caution">
    <text evidence="2">The sequence shown here is derived from an EMBL/GenBank/DDBJ whole genome shotgun (WGS) entry which is preliminary data.</text>
</comment>
<feature type="region of interest" description="Disordered" evidence="1">
    <location>
        <begin position="1"/>
        <end position="42"/>
    </location>
</feature>
<keyword evidence="3" id="KW-1185">Reference proteome</keyword>